<dbReference type="PATRIC" id="fig|29423.5.peg.1745"/>
<gene>
    <name evidence="22" type="ORF">Loak_1666</name>
</gene>
<evidence type="ECO:0000256" key="8">
    <source>
        <dbReference type="ARBA" id="ARBA00022691"/>
    </source>
</evidence>
<dbReference type="InterPro" id="IPR010627">
    <property type="entry name" value="Prepilin_pept_A24_N"/>
</dbReference>
<feature type="transmembrane region" description="Helical" evidence="19">
    <location>
        <begin position="6"/>
        <end position="32"/>
    </location>
</feature>
<evidence type="ECO:0000256" key="18">
    <source>
        <dbReference type="RuleBase" id="RU003794"/>
    </source>
</evidence>
<dbReference type="FunFam" id="1.20.120.1220:FF:000001">
    <property type="entry name" value="Type 4 prepilin-like proteins leader peptide-processing enzyme"/>
    <property type="match status" value="1"/>
</dbReference>
<dbReference type="Pfam" id="PF06750">
    <property type="entry name" value="A24_N_bact"/>
    <property type="match status" value="1"/>
</dbReference>
<keyword evidence="11 19" id="KW-1133">Transmembrane helix</keyword>
<feature type="domain" description="Prepilin type IV endopeptidase peptidase" evidence="20">
    <location>
        <begin position="135"/>
        <end position="244"/>
    </location>
</feature>
<keyword evidence="4" id="KW-0997">Cell inner membrane</keyword>
<dbReference type="GO" id="GO:0008168">
    <property type="term" value="F:methyltransferase activity"/>
    <property type="evidence" value="ECO:0007669"/>
    <property type="project" value="UniProtKB-KW"/>
</dbReference>
<dbReference type="Proteomes" id="UP000054858">
    <property type="component" value="Unassembled WGS sequence"/>
</dbReference>
<evidence type="ECO:0000256" key="4">
    <source>
        <dbReference type="ARBA" id="ARBA00022519"/>
    </source>
</evidence>
<feature type="transmembrane region" description="Helical" evidence="19">
    <location>
        <begin position="162"/>
        <end position="195"/>
    </location>
</feature>
<reference evidence="22 23" key="1">
    <citation type="submission" date="2015-11" db="EMBL/GenBank/DDBJ databases">
        <title>Genomic analysis of 38 Legionella species identifies large and diverse effector repertoires.</title>
        <authorList>
            <person name="Burstein D."/>
            <person name="Amaro F."/>
            <person name="Zusman T."/>
            <person name="Lifshitz Z."/>
            <person name="Cohen O."/>
            <person name="Gilbert J.A."/>
            <person name="Pupko T."/>
            <person name="Shuman H.A."/>
            <person name="Segal G."/>
        </authorList>
    </citation>
    <scope>NUCLEOTIDE SEQUENCE [LARGE SCALE GENOMIC DNA]</scope>
    <source>
        <strain evidence="22 23">Oak Ridge-10</strain>
    </source>
</reference>
<evidence type="ECO:0000256" key="6">
    <source>
        <dbReference type="ARBA" id="ARBA00022670"/>
    </source>
</evidence>
<dbReference type="PANTHER" id="PTHR30487:SF0">
    <property type="entry name" value="PREPILIN LEADER PEPTIDASE_N-METHYLTRANSFERASE-RELATED"/>
    <property type="match status" value="1"/>
</dbReference>
<keyword evidence="10 18" id="KW-0378">Hydrolase</keyword>
<dbReference type="EMBL" id="LNYP01000029">
    <property type="protein sequence ID" value="KTD37990.1"/>
    <property type="molecule type" value="Genomic_DNA"/>
</dbReference>
<evidence type="ECO:0000256" key="15">
    <source>
        <dbReference type="ARBA" id="ARBA00067082"/>
    </source>
</evidence>
<keyword evidence="12 19" id="KW-0472">Membrane</keyword>
<comment type="function">
    <text evidence="18">Plays an essential role in type IV pili and type II pseudopili formation by proteolytically removing the leader sequence from substrate proteins and subsequently monomethylating the alpha-amino group of the newly exposed N-terminal phenylalanine.</text>
</comment>
<accession>A0A0W0X0H1</accession>
<feature type="transmembrane region" description="Helical" evidence="19">
    <location>
        <begin position="131"/>
        <end position="150"/>
    </location>
</feature>
<evidence type="ECO:0000256" key="11">
    <source>
        <dbReference type="ARBA" id="ARBA00022989"/>
    </source>
</evidence>
<dbReference type="PANTHER" id="PTHR30487">
    <property type="entry name" value="TYPE 4 PREPILIN-LIKE PROTEINS LEADER PEPTIDE-PROCESSING ENZYME"/>
    <property type="match status" value="1"/>
</dbReference>
<name>A0A0W0X0H1_9GAMM</name>
<feature type="transmembrane region" description="Helical" evidence="19">
    <location>
        <begin position="259"/>
        <end position="283"/>
    </location>
</feature>
<dbReference type="InterPro" id="IPR000045">
    <property type="entry name" value="Prepilin_IV_endopep_pep"/>
</dbReference>
<dbReference type="Gene3D" id="1.20.120.1220">
    <property type="match status" value="1"/>
</dbReference>
<dbReference type="PRINTS" id="PR00864">
    <property type="entry name" value="PREPILNPTASE"/>
</dbReference>
<comment type="caution">
    <text evidence="22">The sequence shown here is derived from an EMBL/GenBank/DDBJ whole genome shotgun (WGS) entry which is preliminary data.</text>
</comment>
<dbReference type="InterPro" id="IPR050882">
    <property type="entry name" value="Prepilin_peptidase/N-MTase"/>
</dbReference>
<dbReference type="InterPro" id="IPR014032">
    <property type="entry name" value="Peptidase_A24A_bac"/>
</dbReference>
<comment type="subcellular location">
    <subcellularLocation>
        <location evidence="1">Cell inner membrane</location>
        <topology evidence="1">Multi-pass membrane protein</topology>
    </subcellularLocation>
    <subcellularLocation>
        <location evidence="18">Cell membrane</location>
        <topology evidence="18">Multi-pass membrane protein</topology>
    </subcellularLocation>
</comment>
<protein>
    <recommendedName>
        <fullName evidence="16 18">Prepilin leader peptidase/N-methyltransferase</fullName>
        <ecNumber evidence="18">2.1.1.-</ecNumber>
        <ecNumber evidence="15 18">3.4.23.43</ecNumber>
    </recommendedName>
</protein>
<dbReference type="Pfam" id="PF01478">
    <property type="entry name" value="Peptidase_A24"/>
    <property type="match status" value="1"/>
</dbReference>
<dbReference type="EC" id="2.1.1.-" evidence="18"/>
<dbReference type="RefSeq" id="WP_025385787.1">
    <property type="nucleotide sequence ID" value="NZ_LCUA01000004.1"/>
</dbReference>
<evidence type="ECO:0000256" key="1">
    <source>
        <dbReference type="ARBA" id="ARBA00004429"/>
    </source>
</evidence>
<comment type="catalytic activity">
    <reaction evidence="14 18">
        <text>Typically cleaves a -Gly-|-Phe- bond to release an N-terminal, basic peptide of 5-8 residues from type IV prepilin, and then N-methylates the new N-terminal amino group, the methyl donor being S-adenosyl-L-methionine.</text>
        <dbReference type="EC" id="3.4.23.43"/>
    </reaction>
</comment>
<keyword evidence="7 18" id="KW-0808">Transferase</keyword>
<evidence type="ECO:0000256" key="7">
    <source>
        <dbReference type="ARBA" id="ARBA00022679"/>
    </source>
</evidence>
<feature type="transmembrane region" description="Helical" evidence="19">
    <location>
        <begin position="215"/>
        <end position="247"/>
    </location>
</feature>
<dbReference type="AlphaFoldDB" id="A0A0W0X0H1"/>
<evidence type="ECO:0000256" key="12">
    <source>
        <dbReference type="ARBA" id="ARBA00023136"/>
    </source>
</evidence>
<evidence type="ECO:0000256" key="14">
    <source>
        <dbReference type="ARBA" id="ARBA00050401"/>
    </source>
</evidence>
<evidence type="ECO:0000313" key="22">
    <source>
        <dbReference type="EMBL" id="KTD37990.1"/>
    </source>
</evidence>
<keyword evidence="6 18" id="KW-0645">Protease</keyword>
<dbReference type="GO" id="GO:0004190">
    <property type="term" value="F:aspartic-type endopeptidase activity"/>
    <property type="evidence" value="ECO:0007669"/>
    <property type="project" value="UniProtKB-EC"/>
</dbReference>
<evidence type="ECO:0000313" key="23">
    <source>
        <dbReference type="Proteomes" id="UP000054858"/>
    </source>
</evidence>
<sequence length="295" mass="33452">MIAELLYVYPIVIYIFLALFSLAIGSLLNVIIHRLPLMLQMEWTSQCRNLLQLPDETPSKKINLFFPRSFCPQCKNKIPFWHNIPLVSYCFLRGRCATCQQSIPFRYPFVEALCLGLSLLAVWHFGFNLTLIFALLFIWLLIVICFIDLQHQLIPDSLSLSLLWLGLIANTQTLFTSLSVAVLSAAGAYLALWLFIKLFYLLTGKIGMGQGDFKLFAAFGAWFGWVQLPFILLLSSILGALTGLIYLKATRQTRDTPIPFGPFLCLAGLIALFYGDAIIRWYLNLFILTLPPLRG</sequence>
<evidence type="ECO:0000256" key="13">
    <source>
        <dbReference type="ARBA" id="ARBA00023268"/>
    </source>
</evidence>
<evidence type="ECO:0000256" key="9">
    <source>
        <dbReference type="ARBA" id="ARBA00022692"/>
    </source>
</evidence>
<dbReference type="GO" id="GO:0032259">
    <property type="term" value="P:methylation"/>
    <property type="evidence" value="ECO:0007669"/>
    <property type="project" value="UniProtKB-KW"/>
</dbReference>
<dbReference type="GO" id="GO:0005886">
    <property type="term" value="C:plasma membrane"/>
    <property type="evidence" value="ECO:0007669"/>
    <property type="project" value="UniProtKB-SubCell"/>
</dbReference>
<evidence type="ECO:0000259" key="21">
    <source>
        <dbReference type="Pfam" id="PF06750"/>
    </source>
</evidence>
<proteinExistence type="inferred from homology"/>
<keyword evidence="5 18" id="KW-0489">Methyltransferase</keyword>
<evidence type="ECO:0000256" key="2">
    <source>
        <dbReference type="ARBA" id="ARBA00005801"/>
    </source>
</evidence>
<keyword evidence="13 18" id="KW-0511">Multifunctional enzyme</keyword>
<evidence type="ECO:0000256" key="16">
    <source>
        <dbReference type="ARBA" id="ARBA00071870"/>
    </source>
</evidence>
<keyword evidence="9 18" id="KW-0812">Transmembrane</keyword>
<organism evidence="22 23">
    <name type="scientific">Legionella oakridgensis</name>
    <dbReference type="NCBI Taxonomy" id="29423"/>
    <lineage>
        <taxon>Bacteria</taxon>
        <taxon>Pseudomonadati</taxon>
        <taxon>Pseudomonadota</taxon>
        <taxon>Gammaproteobacteria</taxon>
        <taxon>Legionellales</taxon>
        <taxon>Legionellaceae</taxon>
        <taxon>Legionella</taxon>
    </lineage>
</organism>
<dbReference type="GO" id="GO:0006465">
    <property type="term" value="P:signal peptide processing"/>
    <property type="evidence" value="ECO:0007669"/>
    <property type="project" value="TreeGrafter"/>
</dbReference>
<evidence type="ECO:0000256" key="10">
    <source>
        <dbReference type="ARBA" id="ARBA00022801"/>
    </source>
</evidence>
<dbReference type="EC" id="3.4.23.43" evidence="15 18"/>
<evidence type="ECO:0000256" key="5">
    <source>
        <dbReference type="ARBA" id="ARBA00022603"/>
    </source>
</evidence>
<keyword evidence="3" id="KW-1003">Cell membrane</keyword>
<feature type="domain" description="Prepilin peptidase A24 N-terminal" evidence="21">
    <location>
        <begin position="19"/>
        <end position="125"/>
    </location>
</feature>
<evidence type="ECO:0000259" key="20">
    <source>
        <dbReference type="Pfam" id="PF01478"/>
    </source>
</evidence>
<comment type="similarity">
    <text evidence="2 17">Belongs to the peptidase A24 family.</text>
</comment>
<evidence type="ECO:0000256" key="3">
    <source>
        <dbReference type="ARBA" id="ARBA00022475"/>
    </source>
</evidence>
<keyword evidence="8" id="KW-0949">S-adenosyl-L-methionine</keyword>
<evidence type="ECO:0000256" key="19">
    <source>
        <dbReference type="SAM" id="Phobius"/>
    </source>
</evidence>
<evidence type="ECO:0000256" key="17">
    <source>
        <dbReference type="RuleBase" id="RU003793"/>
    </source>
</evidence>